<organism evidence="2 3">
    <name type="scientific">Chitinilyticum piscinae</name>
    <dbReference type="NCBI Taxonomy" id="2866724"/>
    <lineage>
        <taxon>Bacteria</taxon>
        <taxon>Pseudomonadati</taxon>
        <taxon>Pseudomonadota</taxon>
        <taxon>Betaproteobacteria</taxon>
        <taxon>Neisseriales</taxon>
        <taxon>Chitinibacteraceae</taxon>
        <taxon>Chitinilyticum</taxon>
    </lineage>
</organism>
<feature type="transmembrane region" description="Helical" evidence="1">
    <location>
        <begin position="76"/>
        <end position="99"/>
    </location>
</feature>
<evidence type="ECO:0000256" key="1">
    <source>
        <dbReference type="SAM" id="Phobius"/>
    </source>
</evidence>
<name>A0A8J7KB48_9NEIS</name>
<dbReference type="AlphaFoldDB" id="A0A8J7KB48"/>
<keyword evidence="1" id="KW-1133">Transmembrane helix</keyword>
<dbReference type="RefSeq" id="WP_194116364.1">
    <property type="nucleotide sequence ID" value="NZ_JADFUA010000005.1"/>
</dbReference>
<keyword evidence="1" id="KW-0812">Transmembrane</keyword>
<evidence type="ECO:0000313" key="2">
    <source>
        <dbReference type="EMBL" id="MBE9609844.1"/>
    </source>
</evidence>
<dbReference type="EMBL" id="JADFUA010000005">
    <property type="protein sequence ID" value="MBE9609844.1"/>
    <property type="molecule type" value="Genomic_DNA"/>
</dbReference>
<accession>A0A8J7KB48</accession>
<keyword evidence="1" id="KW-0472">Membrane</keyword>
<evidence type="ECO:0000313" key="3">
    <source>
        <dbReference type="Proteomes" id="UP000604481"/>
    </source>
</evidence>
<dbReference type="Proteomes" id="UP000604481">
    <property type="component" value="Unassembled WGS sequence"/>
</dbReference>
<sequence length="100" mass="11295">MGKVIPFPRRPNRLQRWWRSLRASRQPAAIPIRTVPCPRCGAAIPLASERCLHCGVHFAEPLADSTTEERPAWFRLVIWALIIGLVLPALGAVLFWLALF</sequence>
<evidence type="ECO:0008006" key="4">
    <source>
        <dbReference type="Google" id="ProtNLM"/>
    </source>
</evidence>
<protein>
    <recommendedName>
        <fullName evidence="4">C2H2-type domain-containing protein</fullName>
    </recommendedName>
</protein>
<proteinExistence type="predicted"/>
<reference evidence="2 3" key="1">
    <citation type="submission" date="2020-10" db="EMBL/GenBank/DDBJ databases">
        <title>The genome sequence of Chitinilyticum litopenaei 4Y14.</title>
        <authorList>
            <person name="Liu Y."/>
        </authorList>
    </citation>
    <scope>NUCLEOTIDE SEQUENCE [LARGE SCALE GENOMIC DNA]</scope>
    <source>
        <strain evidence="2 3">4Y14</strain>
    </source>
</reference>
<gene>
    <name evidence="2" type="ORF">INR99_10835</name>
</gene>
<comment type="caution">
    <text evidence="2">The sequence shown here is derived from an EMBL/GenBank/DDBJ whole genome shotgun (WGS) entry which is preliminary data.</text>
</comment>
<keyword evidence="3" id="KW-1185">Reference proteome</keyword>